<dbReference type="Proteomes" id="UP000318080">
    <property type="component" value="Unassembled WGS sequence"/>
</dbReference>
<dbReference type="RefSeq" id="WP_066487727.1">
    <property type="nucleotide sequence ID" value="NZ_VHIR01000010.1"/>
</dbReference>
<feature type="transmembrane region" description="Helical" evidence="1">
    <location>
        <begin position="12"/>
        <end position="34"/>
    </location>
</feature>
<name>A0A540R6I9_9CORY</name>
<dbReference type="AlphaFoldDB" id="A0A540R6I9"/>
<evidence type="ECO:0000256" key="1">
    <source>
        <dbReference type="SAM" id="Phobius"/>
    </source>
</evidence>
<dbReference type="EMBL" id="VHIR01000010">
    <property type="protein sequence ID" value="TQE43302.1"/>
    <property type="molecule type" value="Genomic_DNA"/>
</dbReference>
<sequence>MPGFSLDKLQQFAGPAAAVVALIITLIASLVPGLGSSAPTETKGTVIFTVVDRAGLPMQCSYTSTWPEIQTKEIKYTAQNGTVGFDAPAGTTVEVNFDCPAGKATASATAPETGVAQKKVTVDGFALSSKDEGSSAA</sequence>
<protein>
    <submittedName>
        <fullName evidence="2">Uncharacterized protein</fullName>
    </submittedName>
</protein>
<gene>
    <name evidence="2" type="ORF">EJK80_08105</name>
</gene>
<evidence type="ECO:0000313" key="2">
    <source>
        <dbReference type="EMBL" id="TQE43302.1"/>
    </source>
</evidence>
<proteinExistence type="predicted"/>
<comment type="caution">
    <text evidence="2">The sequence shown here is derived from an EMBL/GenBank/DDBJ whole genome shotgun (WGS) entry which is preliminary data.</text>
</comment>
<keyword evidence="1" id="KW-0812">Transmembrane</keyword>
<keyword evidence="3" id="KW-1185">Reference proteome</keyword>
<organism evidence="2 3">
    <name type="scientific">Corynebacterium phoceense</name>
    <dbReference type="NCBI Taxonomy" id="1686286"/>
    <lineage>
        <taxon>Bacteria</taxon>
        <taxon>Bacillati</taxon>
        <taxon>Actinomycetota</taxon>
        <taxon>Actinomycetes</taxon>
        <taxon>Mycobacteriales</taxon>
        <taxon>Corynebacteriaceae</taxon>
        <taxon>Corynebacterium</taxon>
    </lineage>
</organism>
<keyword evidence="1" id="KW-0472">Membrane</keyword>
<reference evidence="2 3" key="1">
    <citation type="submission" date="2019-06" db="EMBL/GenBank/DDBJ databases">
        <title>Draft genome of C. phoceense Strain 272.</title>
        <authorList>
            <person name="Pacheco L.G.C."/>
            <person name="Barberis C.M."/>
            <person name="Almuzara M.N."/>
            <person name="Traglia G.M."/>
            <person name="Santos C.S."/>
            <person name="Rocha D.J.P.G."/>
            <person name="Aguiar E.R.G.R."/>
            <person name="Vay C.A."/>
        </authorList>
    </citation>
    <scope>NUCLEOTIDE SEQUENCE [LARGE SCALE GENOMIC DNA]</scope>
    <source>
        <strain evidence="2 3">272</strain>
    </source>
</reference>
<evidence type="ECO:0000313" key="3">
    <source>
        <dbReference type="Proteomes" id="UP000318080"/>
    </source>
</evidence>
<keyword evidence="1" id="KW-1133">Transmembrane helix</keyword>
<accession>A0A540R6I9</accession>